<dbReference type="CDD" id="cd04301">
    <property type="entry name" value="NAT_SF"/>
    <property type="match status" value="1"/>
</dbReference>
<sequence>MTACRARAAARGPFRMPESRPPAAVSWWDRRMIDLRIRAATCEDVDGVLAFWKTAAEGTSISDDREGVERLVARDPGALLLAEEAGEPVGTVIAGFDGWRCHLYRLAVRPDRRRLGIGSALLAAAEERFVRLGGRRADAMVLTRNERAHHAWRAAGYGSEEHWRRWVKPLAR</sequence>
<dbReference type="PROSITE" id="PS51186">
    <property type="entry name" value="GNAT"/>
    <property type="match status" value="1"/>
</dbReference>
<dbReference type="Proteomes" id="UP000608955">
    <property type="component" value="Unassembled WGS sequence"/>
</dbReference>
<keyword evidence="1" id="KW-0808">Transferase</keyword>
<evidence type="ECO:0000256" key="2">
    <source>
        <dbReference type="ARBA" id="ARBA00023315"/>
    </source>
</evidence>
<proteinExistence type="predicted"/>
<dbReference type="InterPro" id="IPR016181">
    <property type="entry name" value="Acyl_CoA_acyltransferase"/>
</dbReference>
<comment type="caution">
    <text evidence="4">The sequence shown here is derived from an EMBL/GenBank/DDBJ whole genome shotgun (WGS) entry which is preliminary data.</text>
</comment>
<protein>
    <submittedName>
        <fullName evidence="4">N-acetyltransferase</fullName>
    </submittedName>
</protein>
<dbReference type="PANTHER" id="PTHR43877:SF1">
    <property type="entry name" value="ACETYLTRANSFERASE"/>
    <property type="match status" value="1"/>
</dbReference>
<dbReference type="AlphaFoldDB" id="A0A918Y067"/>
<dbReference type="Gene3D" id="3.40.630.30">
    <property type="match status" value="1"/>
</dbReference>
<dbReference type="EMBL" id="BMVF01000003">
    <property type="protein sequence ID" value="GHD86518.1"/>
    <property type="molecule type" value="Genomic_DNA"/>
</dbReference>
<evidence type="ECO:0000313" key="5">
    <source>
        <dbReference type="Proteomes" id="UP000608955"/>
    </source>
</evidence>
<organism evidence="4 5">
    <name type="scientific">Streptomyces naganishii JCM 4654</name>
    <dbReference type="NCBI Taxonomy" id="1306179"/>
    <lineage>
        <taxon>Bacteria</taxon>
        <taxon>Bacillati</taxon>
        <taxon>Actinomycetota</taxon>
        <taxon>Actinomycetes</taxon>
        <taxon>Kitasatosporales</taxon>
        <taxon>Streptomycetaceae</taxon>
        <taxon>Streptomyces</taxon>
    </lineage>
</organism>
<keyword evidence="5" id="KW-1185">Reference proteome</keyword>
<feature type="domain" description="N-acetyltransferase" evidence="3">
    <location>
        <begin position="35"/>
        <end position="172"/>
    </location>
</feature>
<dbReference type="InterPro" id="IPR000182">
    <property type="entry name" value="GNAT_dom"/>
</dbReference>
<evidence type="ECO:0000259" key="3">
    <source>
        <dbReference type="PROSITE" id="PS51186"/>
    </source>
</evidence>
<evidence type="ECO:0000313" key="4">
    <source>
        <dbReference type="EMBL" id="GHD86518.1"/>
    </source>
</evidence>
<reference evidence="4" key="1">
    <citation type="journal article" date="2014" name="Int. J. Syst. Evol. Microbiol.">
        <title>Complete genome sequence of Corynebacterium casei LMG S-19264T (=DSM 44701T), isolated from a smear-ripened cheese.</title>
        <authorList>
            <consortium name="US DOE Joint Genome Institute (JGI-PGF)"/>
            <person name="Walter F."/>
            <person name="Albersmeier A."/>
            <person name="Kalinowski J."/>
            <person name="Ruckert C."/>
        </authorList>
    </citation>
    <scope>NUCLEOTIDE SEQUENCE</scope>
    <source>
        <strain evidence="4">JCM 4654</strain>
    </source>
</reference>
<evidence type="ECO:0000256" key="1">
    <source>
        <dbReference type="ARBA" id="ARBA00022679"/>
    </source>
</evidence>
<reference evidence="4" key="2">
    <citation type="submission" date="2020-09" db="EMBL/GenBank/DDBJ databases">
        <authorList>
            <person name="Sun Q."/>
            <person name="Ohkuma M."/>
        </authorList>
    </citation>
    <scope>NUCLEOTIDE SEQUENCE</scope>
    <source>
        <strain evidence="4">JCM 4654</strain>
    </source>
</reference>
<dbReference type="Pfam" id="PF00583">
    <property type="entry name" value="Acetyltransf_1"/>
    <property type="match status" value="1"/>
</dbReference>
<keyword evidence="2" id="KW-0012">Acyltransferase</keyword>
<dbReference type="PANTHER" id="PTHR43877">
    <property type="entry name" value="AMINOALKYLPHOSPHONATE N-ACETYLTRANSFERASE-RELATED-RELATED"/>
    <property type="match status" value="1"/>
</dbReference>
<dbReference type="SUPFAM" id="SSF55729">
    <property type="entry name" value="Acyl-CoA N-acyltransferases (Nat)"/>
    <property type="match status" value="1"/>
</dbReference>
<gene>
    <name evidence="4" type="ORF">GCM10010508_14930</name>
</gene>
<name>A0A918Y067_9ACTN</name>
<accession>A0A918Y067</accession>
<dbReference type="InterPro" id="IPR050832">
    <property type="entry name" value="Bact_Acetyltransf"/>
</dbReference>
<dbReference type="GO" id="GO:0016747">
    <property type="term" value="F:acyltransferase activity, transferring groups other than amino-acyl groups"/>
    <property type="evidence" value="ECO:0007669"/>
    <property type="project" value="InterPro"/>
</dbReference>